<organism evidence="2">
    <name type="scientific">Amphimedon queenslandica</name>
    <name type="common">Sponge</name>
    <dbReference type="NCBI Taxonomy" id="400682"/>
    <lineage>
        <taxon>Eukaryota</taxon>
        <taxon>Metazoa</taxon>
        <taxon>Porifera</taxon>
        <taxon>Demospongiae</taxon>
        <taxon>Heteroscleromorpha</taxon>
        <taxon>Haplosclerida</taxon>
        <taxon>Niphatidae</taxon>
        <taxon>Amphimedon</taxon>
    </lineage>
</organism>
<dbReference type="Gene3D" id="3.30.420.10">
    <property type="entry name" value="Ribonuclease H-like superfamily/Ribonuclease H"/>
    <property type="match status" value="1"/>
</dbReference>
<dbReference type="PANTHER" id="PTHR37984:SF15">
    <property type="entry name" value="INTEGRASE CATALYTIC DOMAIN-CONTAINING PROTEIN"/>
    <property type="match status" value="1"/>
</dbReference>
<dbReference type="OrthoDB" id="775972at2759"/>
<dbReference type="GO" id="GO:0015074">
    <property type="term" value="P:DNA integration"/>
    <property type="evidence" value="ECO:0007669"/>
    <property type="project" value="InterPro"/>
</dbReference>
<dbReference type="PANTHER" id="PTHR37984">
    <property type="entry name" value="PROTEIN CBG26694"/>
    <property type="match status" value="1"/>
</dbReference>
<dbReference type="InParanoid" id="A0A1X7UTX2"/>
<dbReference type="InterPro" id="IPR054465">
    <property type="entry name" value="Integrase_p58-like_C"/>
</dbReference>
<proteinExistence type="predicted"/>
<dbReference type="InterPro" id="IPR012337">
    <property type="entry name" value="RNaseH-like_sf"/>
</dbReference>
<accession>A0A1X7UTX2</accession>
<dbReference type="PROSITE" id="PS50994">
    <property type="entry name" value="INTEGRASE"/>
    <property type="match status" value="1"/>
</dbReference>
<dbReference type="InterPro" id="IPR001584">
    <property type="entry name" value="Integrase_cat-core"/>
</dbReference>
<evidence type="ECO:0000259" key="1">
    <source>
        <dbReference type="PROSITE" id="PS50994"/>
    </source>
</evidence>
<dbReference type="GO" id="GO:0003676">
    <property type="term" value="F:nucleic acid binding"/>
    <property type="evidence" value="ECO:0007669"/>
    <property type="project" value="InterPro"/>
</dbReference>
<sequence length="193" mass="22772">MLHVHPIRTTPYYPQTDGLVERCNKTLKSMLRKAVTKEKKDWDKLIPYLLFAYREMPQASTGFSPFELLYGRAVKEPLDIIRDTWSAVGTTSKDESVIAHVLTIRERLEKIRNIVKENLEEAQQVQKKAYDKRARDQILKERDKVLVLLPTTTNKLTAQWQGPYQVLRQVAKVTYELYMRKKKNIYHINLLRK</sequence>
<protein>
    <recommendedName>
        <fullName evidence="1">Integrase catalytic domain-containing protein</fullName>
    </recommendedName>
</protein>
<dbReference type="SUPFAM" id="SSF53098">
    <property type="entry name" value="Ribonuclease H-like"/>
    <property type="match status" value="1"/>
</dbReference>
<dbReference type="Pfam" id="PF22938">
    <property type="entry name" value="Integrase_p58_C"/>
    <property type="match status" value="1"/>
</dbReference>
<feature type="domain" description="Integrase catalytic" evidence="1">
    <location>
        <begin position="1"/>
        <end position="73"/>
    </location>
</feature>
<dbReference type="InterPro" id="IPR036397">
    <property type="entry name" value="RNaseH_sf"/>
</dbReference>
<dbReference type="EnsemblMetazoa" id="Aqu2.1.30974_001">
    <property type="protein sequence ID" value="Aqu2.1.30974_001"/>
    <property type="gene ID" value="Aqu2.1.30974"/>
</dbReference>
<reference evidence="2" key="1">
    <citation type="submission" date="2017-05" db="UniProtKB">
        <authorList>
            <consortium name="EnsemblMetazoa"/>
        </authorList>
    </citation>
    <scope>IDENTIFICATION</scope>
</reference>
<name>A0A1X7UTX2_AMPQE</name>
<dbReference type="AlphaFoldDB" id="A0A1X7UTX2"/>
<evidence type="ECO:0000313" key="2">
    <source>
        <dbReference type="EnsemblMetazoa" id="Aqu2.1.30974_001"/>
    </source>
</evidence>
<dbReference type="InterPro" id="IPR050951">
    <property type="entry name" value="Retrovirus_Pol_polyprotein"/>
</dbReference>